<dbReference type="EMBL" id="QFAW01000010">
    <property type="protein sequence ID" value="PWE45823.1"/>
    <property type="molecule type" value="Genomic_DNA"/>
</dbReference>
<protein>
    <recommendedName>
        <fullName evidence="4">DUF4760 domain-containing protein</fullName>
    </recommendedName>
</protein>
<accession>A0A2U2DA10</accession>
<proteinExistence type="predicted"/>
<feature type="transmembrane region" description="Helical" evidence="1">
    <location>
        <begin position="41"/>
        <end position="61"/>
    </location>
</feature>
<organism evidence="2 3">
    <name type="scientific">Pseudomonas prosekii</name>
    <dbReference type="NCBI Taxonomy" id="1148509"/>
    <lineage>
        <taxon>Bacteria</taxon>
        <taxon>Pseudomonadati</taxon>
        <taxon>Pseudomonadota</taxon>
        <taxon>Gammaproteobacteria</taxon>
        <taxon>Pseudomonadales</taxon>
        <taxon>Pseudomonadaceae</taxon>
        <taxon>Pseudomonas</taxon>
    </lineage>
</organism>
<feature type="transmembrane region" description="Helical" evidence="1">
    <location>
        <begin position="7"/>
        <end position="26"/>
    </location>
</feature>
<evidence type="ECO:0008006" key="4">
    <source>
        <dbReference type="Google" id="ProtNLM"/>
    </source>
</evidence>
<dbReference type="Proteomes" id="UP000245056">
    <property type="component" value="Unassembled WGS sequence"/>
</dbReference>
<dbReference type="AlphaFoldDB" id="A0A2U2DA10"/>
<name>A0A2U2DA10_9PSED</name>
<comment type="caution">
    <text evidence="2">The sequence shown here is derived from an EMBL/GenBank/DDBJ whole genome shotgun (WGS) entry which is preliminary data.</text>
</comment>
<sequence>MERLKSHWIRFVYCLISIAIVWTALLQQEIVVGSPASLNNFSYIGTVITIVALIISISEVLHSVRYSRSISAEASRVLTDAKAVEAASAVSECLATLNEAAGYVDTENYPLALKCYQHFRILFAKIPGTGQAFDRIDNILGETEIAIRKGIFATANAPLEKPFRVLIHHNLENIKVNLEKVNPARGRKYATA</sequence>
<gene>
    <name evidence="2" type="ORF">C9I49_09740</name>
</gene>
<keyword evidence="1" id="KW-0472">Membrane</keyword>
<evidence type="ECO:0000313" key="3">
    <source>
        <dbReference type="Proteomes" id="UP000245056"/>
    </source>
</evidence>
<evidence type="ECO:0000256" key="1">
    <source>
        <dbReference type="SAM" id="Phobius"/>
    </source>
</evidence>
<keyword evidence="1" id="KW-0812">Transmembrane</keyword>
<keyword evidence="1" id="KW-1133">Transmembrane helix</keyword>
<reference evidence="2 3" key="1">
    <citation type="submission" date="2018-05" db="EMBL/GenBank/DDBJ databases">
        <title>Genome sequences of two Antarctic strains of Pseudomonas prosekii: insights into adaptation to extreme conditions.</title>
        <authorList>
            <person name="Snopkova K."/>
            <person name="Dufkova K."/>
            <person name="Cejkova D."/>
            <person name="Sedlacek I."/>
            <person name="Smajs D."/>
        </authorList>
    </citation>
    <scope>NUCLEOTIDE SEQUENCE [LARGE SCALE GENOMIC DNA]</scope>
    <source>
        <strain evidence="2 3">P2673</strain>
    </source>
</reference>
<evidence type="ECO:0000313" key="2">
    <source>
        <dbReference type="EMBL" id="PWE45823.1"/>
    </source>
</evidence>